<feature type="compositionally biased region" description="Polar residues" evidence="2">
    <location>
        <begin position="318"/>
        <end position="328"/>
    </location>
</feature>
<keyword evidence="6" id="KW-1185">Reference proteome</keyword>
<keyword evidence="3" id="KW-1133">Transmembrane helix</keyword>
<dbReference type="PANTHER" id="PTHR31836">
    <property type="match status" value="1"/>
</dbReference>
<dbReference type="PANTHER" id="PTHR31836:SF21">
    <property type="entry name" value="EXPANSIN-LIKE PROTEIN 7"/>
    <property type="match status" value="1"/>
</dbReference>
<organism evidence="5 6">
    <name type="scientific">Lagenidium giganteum</name>
    <dbReference type="NCBI Taxonomy" id="4803"/>
    <lineage>
        <taxon>Eukaryota</taxon>
        <taxon>Sar</taxon>
        <taxon>Stramenopiles</taxon>
        <taxon>Oomycota</taxon>
        <taxon>Peronosporomycetes</taxon>
        <taxon>Pythiales</taxon>
        <taxon>Pythiaceae</taxon>
    </lineage>
</organism>
<dbReference type="EMBL" id="DAKRPA010000009">
    <property type="protein sequence ID" value="DBA04331.1"/>
    <property type="molecule type" value="Genomic_DNA"/>
</dbReference>
<accession>A0AAV2ZA73</accession>
<dbReference type="InterPro" id="IPR007112">
    <property type="entry name" value="Expansin/allergen_DPBB_dom"/>
</dbReference>
<keyword evidence="3" id="KW-0812">Transmembrane</keyword>
<evidence type="ECO:0000256" key="3">
    <source>
        <dbReference type="SAM" id="Phobius"/>
    </source>
</evidence>
<dbReference type="SUPFAM" id="SSF50685">
    <property type="entry name" value="Barwin-like endoglucanases"/>
    <property type="match status" value="1"/>
</dbReference>
<reference evidence="5" key="1">
    <citation type="submission" date="2022-11" db="EMBL/GenBank/DDBJ databases">
        <authorList>
            <person name="Morgan W.R."/>
            <person name="Tartar A."/>
        </authorList>
    </citation>
    <scope>NUCLEOTIDE SEQUENCE</scope>
    <source>
        <strain evidence="5">ARSEF 373</strain>
    </source>
</reference>
<evidence type="ECO:0000259" key="4">
    <source>
        <dbReference type="PROSITE" id="PS50842"/>
    </source>
</evidence>
<comment type="caution">
    <text evidence="5">The sequence shown here is derived from an EMBL/GenBank/DDBJ whole genome shotgun (WGS) entry which is preliminary data.</text>
</comment>
<evidence type="ECO:0000313" key="5">
    <source>
        <dbReference type="EMBL" id="DBA04331.1"/>
    </source>
</evidence>
<evidence type="ECO:0000313" key="6">
    <source>
        <dbReference type="Proteomes" id="UP001146120"/>
    </source>
</evidence>
<feature type="region of interest" description="Disordered" evidence="2">
    <location>
        <begin position="282"/>
        <end position="344"/>
    </location>
</feature>
<evidence type="ECO:0000256" key="1">
    <source>
        <dbReference type="ARBA" id="ARBA00022729"/>
    </source>
</evidence>
<name>A0AAV2ZA73_9STRA</name>
<feature type="transmembrane region" description="Helical" evidence="3">
    <location>
        <begin position="252"/>
        <end position="273"/>
    </location>
</feature>
<feature type="compositionally biased region" description="Pro residues" evidence="2">
    <location>
        <begin position="370"/>
        <end position="385"/>
    </location>
</feature>
<feature type="domain" description="Expansin-like EG45" evidence="4">
    <location>
        <begin position="26"/>
        <end position="121"/>
    </location>
</feature>
<feature type="region of interest" description="Disordered" evidence="2">
    <location>
        <begin position="366"/>
        <end position="403"/>
    </location>
</feature>
<dbReference type="Gene3D" id="2.60.40.760">
    <property type="entry name" value="Expansin, cellulose-binding-like domain"/>
    <property type="match status" value="1"/>
</dbReference>
<dbReference type="Proteomes" id="UP001146120">
    <property type="component" value="Unassembled WGS sequence"/>
</dbReference>
<evidence type="ECO:0000256" key="2">
    <source>
        <dbReference type="SAM" id="MobiDB-lite"/>
    </source>
</evidence>
<feature type="compositionally biased region" description="Polar residues" evidence="2">
    <location>
        <begin position="526"/>
        <end position="539"/>
    </location>
</feature>
<feature type="compositionally biased region" description="Low complexity" evidence="2">
    <location>
        <begin position="547"/>
        <end position="556"/>
    </location>
</feature>
<dbReference type="CDD" id="cd22191">
    <property type="entry name" value="DPBB_RlpA_EXP_N-like"/>
    <property type="match status" value="1"/>
</dbReference>
<feature type="region of interest" description="Disordered" evidence="2">
    <location>
        <begin position="421"/>
        <end position="442"/>
    </location>
</feature>
<feature type="region of interest" description="Disordered" evidence="2">
    <location>
        <begin position="513"/>
        <end position="556"/>
    </location>
</feature>
<feature type="compositionally biased region" description="Gly residues" evidence="2">
    <location>
        <begin position="234"/>
        <end position="247"/>
    </location>
</feature>
<dbReference type="PROSITE" id="PS50842">
    <property type="entry name" value="EXPANSIN_EG45"/>
    <property type="match status" value="1"/>
</dbReference>
<feature type="region of interest" description="Disordered" evidence="2">
    <location>
        <begin position="228"/>
        <end position="247"/>
    </location>
</feature>
<reference evidence="5" key="2">
    <citation type="journal article" date="2023" name="Microbiol Resour">
        <title>Decontamination and Annotation of the Draft Genome Sequence of the Oomycete Lagenidium giganteum ARSEF 373.</title>
        <authorList>
            <person name="Morgan W.R."/>
            <person name="Tartar A."/>
        </authorList>
    </citation>
    <scope>NUCLEOTIDE SEQUENCE</scope>
    <source>
        <strain evidence="5">ARSEF 373</strain>
    </source>
</reference>
<protein>
    <recommendedName>
        <fullName evidence="4">Expansin-like EG45 domain-containing protein</fullName>
    </recommendedName>
</protein>
<dbReference type="AlphaFoldDB" id="A0AAV2ZA73"/>
<dbReference type="InterPro" id="IPR051477">
    <property type="entry name" value="Expansin_CellWall"/>
</dbReference>
<keyword evidence="1" id="KW-0732">Signal</keyword>
<dbReference type="InterPro" id="IPR036908">
    <property type="entry name" value="RlpA-like_sf"/>
</dbReference>
<gene>
    <name evidence="5" type="ORF">N0F65_002093</name>
</gene>
<dbReference type="Gene3D" id="2.40.40.10">
    <property type="entry name" value="RlpA-like domain"/>
    <property type="match status" value="1"/>
</dbReference>
<proteinExistence type="predicted"/>
<keyword evidence="3" id="KW-0472">Membrane</keyword>
<dbReference type="InterPro" id="IPR036749">
    <property type="entry name" value="Expansin_CBD_sf"/>
</dbReference>
<sequence length="579" mass="60421">MAPAAANSGSFSGTVQNFNIGNPDNGEGCRLKGIDKDSANYKNYASVPATDVDVNAACGRCVRITCDDDKCTGGSSVTAYVLEVSQSAKSGATKASKAALTELGVAENANDVKVSYKMVNCPSSLMSGNVKACLMEGASNTYIPLQFYNSQKVIKSVKINGVDGQQQKGSFQYNANMNQNEQPKSDWYGNVQVELTATDGDSQKATFAFGGPSGCASSDVQFAAASTSDALDGGKSGGNKSAGGSGSSTGTIIGAVCGVIGALVIIVGSIFYVRRRRAANDGSDDIEGGQYLSPRTNKPAPPGEPATHAFDAGYPSTPGFQEPNQEQEPVTEYNHASSPGAGLKAATATTTAAAAAGATTAAVAASSYSTPPPRESSPAPTPSLPLPASNYIHNESMSSDESYSFSSEVPKYSYSSDMKYSFSSNVSNTSPERPRPAAPMVPAPVVPATREAAQPRVIRTAESEERTSFDIDDMRSTEESFRGNSYATNDYSAAYNSSYASTAVTSPQSYVRATSLRRNSSRDQAPRNNGSIISDSSFVGGNAQFPRSSARDSSYSRDSLNILEYPYAKKNGRNGPNSG</sequence>